<organism evidence="1 2">
    <name type="scientific">Lunatimonas lonarensis</name>
    <dbReference type="NCBI Taxonomy" id="1232681"/>
    <lineage>
        <taxon>Bacteria</taxon>
        <taxon>Pseudomonadati</taxon>
        <taxon>Bacteroidota</taxon>
        <taxon>Cytophagia</taxon>
        <taxon>Cytophagales</taxon>
        <taxon>Cyclobacteriaceae</taxon>
    </lineage>
</organism>
<accession>R7ZR33</accession>
<proteinExistence type="predicted"/>
<sequence length="38" mass="4528">MLHRQGSLWAVKSKKIPQFLKLGDFFMAWYANFPLRSD</sequence>
<reference evidence="1 2" key="1">
    <citation type="submission" date="2013-02" db="EMBL/GenBank/DDBJ databases">
        <title>A novel strain isolated from Lonar lake, Maharashtra, India.</title>
        <authorList>
            <person name="Singh A."/>
        </authorList>
    </citation>
    <scope>NUCLEOTIDE SEQUENCE [LARGE SCALE GENOMIC DNA]</scope>
    <source>
        <strain evidence="1 2">AK24</strain>
    </source>
</reference>
<keyword evidence="2" id="KW-1185">Reference proteome</keyword>
<dbReference type="EMBL" id="AQHR01000085">
    <property type="protein sequence ID" value="EON76518.1"/>
    <property type="molecule type" value="Genomic_DNA"/>
</dbReference>
<dbReference type="AlphaFoldDB" id="R7ZR33"/>
<protein>
    <submittedName>
        <fullName evidence="1">Uncharacterized protein</fullName>
    </submittedName>
</protein>
<dbReference type="Proteomes" id="UP000013909">
    <property type="component" value="Unassembled WGS sequence"/>
</dbReference>
<evidence type="ECO:0000313" key="2">
    <source>
        <dbReference type="Proteomes" id="UP000013909"/>
    </source>
</evidence>
<comment type="caution">
    <text evidence="1">The sequence shown here is derived from an EMBL/GenBank/DDBJ whole genome shotgun (WGS) entry which is preliminary data.</text>
</comment>
<evidence type="ECO:0000313" key="1">
    <source>
        <dbReference type="EMBL" id="EON76518.1"/>
    </source>
</evidence>
<name>R7ZR33_9BACT</name>
<gene>
    <name evidence="1" type="ORF">ADIS_2968</name>
</gene>